<dbReference type="Gene3D" id="2.40.50.140">
    <property type="entry name" value="Nucleic acid-binding proteins"/>
    <property type="match status" value="1"/>
</dbReference>
<reference evidence="1" key="1">
    <citation type="submission" date="2022-11" db="EMBL/GenBank/DDBJ databases">
        <title>Centuries of genome instability and evolution in soft-shell clam transmissible cancer (bioRxiv).</title>
        <authorList>
            <person name="Hart S.F.M."/>
            <person name="Yonemitsu M.A."/>
            <person name="Giersch R.M."/>
            <person name="Beal B.F."/>
            <person name="Arriagada G."/>
            <person name="Davis B.W."/>
            <person name="Ostrander E.A."/>
            <person name="Goff S.P."/>
            <person name="Metzger M.J."/>
        </authorList>
    </citation>
    <scope>NUCLEOTIDE SEQUENCE</scope>
    <source>
        <strain evidence="1">MELC-2E11</strain>
        <tissue evidence="1">Siphon/mantle</tissue>
    </source>
</reference>
<dbReference type="Proteomes" id="UP001164746">
    <property type="component" value="Chromosome 7"/>
</dbReference>
<evidence type="ECO:0000313" key="2">
    <source>
        <dbReference type="Proteomes" id="UP001164746"/>
    </source>
</evidence>
<proteinExistence type="predicted"/>
<protein>
    <submittedName>
        <fullName evidence="1">Uncharacterized protein</fullName>
    </submittedName>
</protein>
<dbReference type="EMBL" id="CP111018">
    <property type="protein sequence ID" value="WAR10377.1"/>
    <property type="molecule type" value="Genomic_DNA"/>
</dbReference>
<sequence>MSRVSVADQNWTFDVTRDEQLLDATVIFERSLDGSAITDTVLQDPVEVRFEVLENGTERGGKKFVSSDSFSYTQKEEAVCTVKVCDEDVAIKVITLEADSQRAKVSLWRESGTSDVRPGDFMTITDVVTLNHYKGEPSLSTTNRSTLKMEEVKCRDNWRSSCNCDQVITDCGKDTGFCRYFTSPRTLVTRARDTVPANDRVTALNEDYLARRANQKRVAL</sequence>
<gene>
    <name evidence="1" type="ORF">MAR_035453</name>
</gene>
<evidence type="ECO:0000313" key="1">
    <source>
        <dbReference type="EMBL" id="WAR10377.1"/>
    </source>
</evidence>
<dbReference type="InterPro" id="IPR012340">
    <property type="entry name" value="NA-bd_OB-fold"/>
</dbReference>
<name>A0ABY7EN29_MYAAR</name>
<keyword evidence="2" id="KW-1185">Reference proteome</keyword>
<accession>A0ABY7EN29</accession>
<organism evidence="1 2">
    <name type="scientific">Mya arenaria</name>
    <name type="common">Soft-shell clam</name>
    <dbReference type="NCBI Taxonomy" id="6604"/>
    <lineage>
        <taxon>Eukaryota</taxon>
        <taxon>Metazoa</taxon>
        <taxon>Spiralia</taxon>
        <taxon>Lophotrochozoa</taxon>
        <taxon>Mollusca</taxon>
        <taxon>Bivalvia</taxon>
        <taxon>Autobranchia</taxon>
        <taxon>Heteroconchia</taxon>
        <taxon>Euheterodonta</taxon>
        <taxon>Imparidentia</taxon>
        <taxon>Neoheterodontei</taxon>
        <taxon>Myida</taxon>
        <taxon>Myoidea</taxon>
        <taxon>Myidae</taxon>
        <taxon>Mya</taxon>
    </lineage>
</organism>